<dbReference type="PROSITE" id="PS50102">
    <property type="entry name" value="RRM"/>
    <property type="match status" value="1"/>
</dbReference>
<gene>
    <name evidence="3" type="ORF">MVES_002149</name>
</gene>
<proteinExistence type="predicted"/>
<dbReference type="InterPro" id="IPR035979">
    <property type="entry name" value="RBD_domain_sf"/>
</dbReference>
<dbReference type="Proteomes" id="UP000232875">
    <property type="component" value="Unassembled WGS sequence"/>
</dbReference>
<evidence type="ECO:0000259" key="2">
    <source>
        <dbReference type="PROSITE" id="PS50102"/>
    </source>
</evidence>
<dbReference type="GO" id="GO:0003729">
    <property type="term" value="F:mRNA binding"/>
    <property type="evidence" value="ECO:0007669"/>
    <property type="project" value="TreeGrafter"/>
</dbReference>
<organism evidence="3 4">
    <name type="scientific">Malassezia vespertilionis</name>
    <dbReference type="NCBI Taxonomy" id="2020962"/>
    <lineage>
        <taxon>Eukaryota</taxon>
        <taxon>Fungi</taxon>
        <taxon>Dikarya</taxon>
        <taxon>Basidiomycota</taxon>
        <taxon>Ustilaginomycotina</taxon>
        <taxon>Malasseziomycetes</taxon>
        <taxon>Malasseziales</taxon>
        <taxon>Malasseziaceae</taxon>
        <taxon>Malassezia</taxon>
    </lineage>
</organism>
<evidence type="ECO:0000256" key="1">
    <source>
        <dbReference type="PROSITE-ProRule" id="PRU00176"/>
    </source>
</evidence>
<dbReference type="Gene3D" id="3.30.70.330">
    <property type="match status" value="1"/>
</dbReference>
<evidence type="ECO:0000313" key="4">
    <source>
        <dbReference type="Proteomes" id="UP000232875"/>
    </source>
</evidence>
<dbReference type="OrthoDB" id="272703at2759"/>
<protein>
    <recommendedName>
        <fullName evidence="2">RRM domain-containing protein</fullName>
    </recommendedName>
</protein>
<sequence length="251" mass="26991">MSHRAGSRVVFVGNIPYDISEEQLINVFSEVGRVAAFRLVSDKEQGKFKGYGFCEYEDVETAASAVRNLNDVEVGGRQLRLDFADSDPMVELERHTDARKPAGTEQGTPLPPGVSATDAITHAIASLPPNQLMDILTQMKSLSATSPEQARALLSGNPQLAYAVFHSMLMMNIVDPLIVQRVLGEAGAIPGASMHVPAPMPAQMPAPVPAMPAQMPMKNATPTPAAQAQLDEQQRVLLSQVLQLTPEQINA</sequence>
<name>A0A2N1JCD5_9BASI</name>
<dbReference type="EMBL" id="KZ454990">
    <property type="protein sequence ID" value="PKI84204.1"/>
    <property type="molecule type" value="Genomic_DNA"/>
</dbReference>
<dbReference type="PANTHER" id="PTHR45735:SF2">
    <property type="entry name" value="CLEAVAGE STIMULATION FACTOR SUBUNIT 2"/>
    <property type="match status" value="1"/>
</dbReference>
<accession>A0A2N1JCD5</accession>
<dbReference type="SMART" id="SM00360">
    <property type="entry name" value="RRM"/>
    <property type="match status" value="1"/>
</dbReference>
<keyword evidence="1" id="KW-0694">RNA-binding</keyword>
<dbReference type="AlphaFoldDB" id="A0A2N1JCD5"/>
<dbReference type="Pfam" id="PF14327">
    <property type="entry name" value="CSTF2_hinge"/>
    <property type="match status" value="1"/>
</dbReference>
<evidence type="ECO:0000313" key="3">
    <source>
        <dbReference type="EMBL" id="PKI84204.1"/>
    </source>
</evidence>
<dbReference type="InterPro" id="IPR012677">
    <property type="entry name" value="Nucleotide-bd_a/b_plait_sf"/>
</dbReference>
<dbReference type="STRING" id="2020962.A0A2N1JCD5"/>
<dbReference type="InterPro" id="IPR025742">
    <property type="entry name" value="CSTF2_hinge"/>
</dbReference>
<dbReference type="InterPro" id="IPR000504">
    <property type="entry name" value="RRM_dom"/>
</dbReference>
<keyword evidence="4" id="KW-1185">Reference proteome</keyword>
<feature type="domain" description="RRM" evidence="2">
    <location>
        <begin position="8"/>
        <end position="86"/>
    </location>
</feature>
<dbReference type="SUPFAM" id="SSF54928">
    <property type="entry name" value="RNA-binding domain, RBD"/>
    <property type="match status" value="1"/>
</dbReference>
<dbReference type="PANTHER" id="PTHR45735">
    <property type="entry name" value="CLEAVAGE STIMULATION FACTOR SUBUNIT 2"/>
    <property type="match status" value="1"/>
</dbReference>
<reference evidence="3 4" key="1">
    <citation type="submission" date="2017-10" db="EMBL/GenBank/DDBJ databases">
        <title>A novel species of cold-tolerant Malassezia isolated from bats.</title>
        <authorList>
            <person name="Lorch J.M."/>
            <person name="Palmer J.M."/>
            <person name="Vanderwolf K.J."/>
            <person name="Schmidt K.Z."/>
            <person name="Verant M.L."/>
            <person name="Weller T.J."/>
            <person name="Blehert D.S."/>
        </authorList>
    </citation>
    <scope>NUCLEOTIDE SEQUENCE [LARGE SCALE GENOMIC DNA]</scope>
    <source>
        <strain evidence="3 4">NWHC:44797-103</strain>
    </source>
</reference>
<dbReference type="GO" id="GO:0005847">
    <property type="term" value="C:mRNA cleavage and polyadenylation specificity factor complex"/>
    <property type="evidence" value="ECO:0007669"/>
    <property type="project" value="TreeGrafter"/>
</dbReference>
<dbReference type="CDD" id="cd12398">
    <property type="entry name" value="RRM_CSTF2_RNA15_like"/>
    <property type="match status" value="1"/>
</dbReference>
<dbReference type="Pfam" id="PF00076">
    <property type="entry name" value="RRM_1"/>
    <property type="match status" value="1"/>
</dbReference>
<dbReference type="Gene3D" id="1.25.40.630">
    <property type="match status" value="1"/>
</dbReference>